<evidence type="ECO:0000313" key="2">
    <source>
        <dbReference type="EMBL" id="CCE29731.1"/>
    </source>
</evidence>
<protein>
    <submittedName>
        <fullName evidence="2">Uncharacterized protein</fullName>
    </submittedName>
</protein>
<evidence type="ECO:0000313" key="3">
    <source>
        <dbReference type="Proteomes" id="UP000016801"/>
    </source>
</evidence>
<accession>M1W0M9</accession>
<keyword evidence="3" id="KW-1185">Reference proteome</keyword>
<comment type="caution">
    <text evidence="2">The sequence shown here is derived from an EMBL/GenBank/DDBJ whole genome shotgun (WGS) entry which is preliminary data.</text>
</comment>
<gene>
    <name evidence="2" type="ORF">CPUR_03578</name>
</gene>
<proteinExistence type="predicted"/>
<dbReference type="VEuPathDB" id="FungiDB:CPUR_03578"/>
<dbReference type="EMBL" id="CAGA01000016">
    <property type="protein sequence ID" value="CCE29731.1"/>
    <property type="molecule type" value="Genomic_DNA"/>
</dbReference>
<dbReference type="AlphaFoldDB" id="M1W0M9"/>
<dbReference type="Proteomes" id="UP000016801">
    <property type="component" value="Unassembled WGS sequence"/>
</dbReference>
<evidence type="ECO:0000256" key="1">
    <source>
        <dbReference type="SAM" id="MobiDB-lite"/>
    </source>
</evidence>
<sequence>MTVSLDLLLVDGAADWQDEDRDKDKDEDEGEGEGGGDEADEDSIEPSFESDRSGIWSSVRADAMVNDQ</sequence>
<name>M1W0M9_CLAP2</name>
<organism evidence="2 3">
    <name type="scientific">Claviceps purpurea (strain 20.1)</name>
    <name type="common">Ergot fungus</name>
    <name type="synonym">Sphacelia segetum</name>
    <dbReference type="NCBI Taxonomy" id="1111077"/>
    <lineage>
        <taxon>Eukaryota</taxon>
        <taxon>Fungi</taxon>
        <taxon>Dikarya</taxon>
        <taxon>Ascomycota</taxon>
        <taxon>Pezizomycotina</taxon>
        <taxon>Sordariomycetes</taxon>
        <taxon>Hypocreomycetidae</taxon>
        <taxon>Hypocreales</taxon>
        <taxon>Clavicipitaceae</taxon>
        <taxon>Claviceps</taxon>
    </lineage>
</organism>
<feature type="compositionally biased region" description="Acidic residues" evidence="1">
    <location>
        <begin position="16"/>
        <end position="44"/>
    </location>
</feature>
<dbReference type="HOGENOM" id="CLU_2793795_0_0_1"/>
<reference evidence="2 3" key="1">
    <citation type="journal article" date="2013" name="PLoS Genet.">
        <title>Plant-symbiotic fungi as chemical engineers: Multi-genome analysis of the Clavicipitaceae reveals dynamics of alkaloid loci.</title>
        <authorList>
            <person name="Schardl C.L."/>
            <person name="Young C.A."/>
            <person name="Hesse U."/>
            <person name="Amyotte S.G."/>
            <person name="Andreeva K."/>
            <person name="Calie P.J."/>
            <person name="Fleetwood D.J."/>
            <person name="Haws D.C."/>
            <person name="Moore N."/>
            <person name="Oeser B."/>
            <person name="Panaccione D.G."/>
            <person name="Schweri K.K."/>
            <person name="Voisey C.R."/>
            <person name="Farman M.L."/>
            <person name="Jaromczyk J.W."/>
            <person name="Roe B.A."/>
            <person name="O'Sullivan D.M."/>
            <person name="Scott B."/>
            <person name="Tudzynski P."/>
            <person name="An Z."/>
            <person name="Arnaoudova E.G."/>
            <person name="Bullock C.T."/>
            <person name="Charlton N.D."/>
            <person name="Chen L."/>
            <person name="Cox M."/>
            <person name="Dinkins R.D."/>
            <person name="Florea S."/>
            <person name="Glenn A.E."/>
            <person name="Gordon A."/>
            <person name="Gueldener U."/>
            <person name="Harris D.R."/>
            <person name="Hollin W."/>
            <person name="Jaromczyk J."/>
            <person name="Johnson R.D."/>
            <person name="Khan A.K."/>
            <person name="Leistner E."/>
            <person name="Leuchtmann A."/>
            <person name="Li C."/>
            <person name="Liu J."/>
            <person name="Liu J."/>
            <person name="Liu M."/>
            <person name="Mace W."/>
            <person name="Machado C."/>
            <person name="Nagabhyru P."/>
            <person name="Pan J."/>
            <person name="Schmid J."/>
            <person name="Sugawara K."/>
            <person name="Steiner U."/>
            <person name="Takach J.E."/>
            <person name="Tanaka E."/>
            <person name="Webb J.S."/>
            <person name="Wilson E.V."/>
            <person name="Wiseman J.L."/>
            <person name="Yoshida R."/>
            <person name="Zeng Z."/>
        </authorList>
    </citation>
    <scope>NUCLEOTIDE SEQUENCE [LARGE SCALE GENOMIC DNA]</scope>
    <source>
        <strain evidence="2 3">20.1</strain>
    </source>
</reference>
<feature type="region of interest" description="Disordered" evidence="1">
    <location>
        <begin position="1"/>
        <end position="68"/>
    </location>
</feature>